<feature type="region of interest" description="Disordered" evidence="1">
    <location>
        <begin position="78"/>
        <end position="97"/>
    </location>
</feature>
<protein>
    <submittedName>
        <fullName evidence="2">Uncharacterized protein</fullName>
    </submittedName>
</protein>
<organism evidence="2 3">
    <name type="scientific">Marmota monax</name>
    <name type="common">Woodchuck</name>
    <dbReference type="NCBI Taxonomy" id="9995"/>
    <lineage>
        <taxon>Eukaryota</taxon>
        <taxon>Metazoa</taxon>
        <taxon>Chordata</taxon>
        <taxon>Craniata</taxon>
        <taxon>Vertebrata</taxon>
        <taxon>Euteleostomi</taxon>
        <taxon>Mammalia</taxon>
        <taxon>Eutheria</taxon>
        <taxon>Euarchontoglires</taxon>
        <taxon>Glires</taxon>
        <taxon>Rodentia</taxon>
        <taxon>Sciuromorpha</taxon>
        <taxon>Sciuridae</taxon>
        <taxon>Xerinae</taxon>
        <taxon>Marmotini</taxon>
        <taxon>Marmota</taxon>
    </lineage>
</organism>
<name>A0A5E4CA81_MARMO</name>
<dbReference type="AlphaFoldDB" id="A0A5E4CA81"/>
<feature type="region of interest" description="Disordered" evidence="1">
    <location>
        <begin position="1"/>
        <end position="32"/>
    </location>
</feature>
<dbReference type="EMBL" id="CABDUW010001126">
    <property type="protein sequence ID" value="VTJ78837.1"/>
    <property type="molecule type" value="Genomic_DNA"/>
</dbReference>
<reference evidence="2" key="1">
    <citation type="submission" date="2019-04" db="EMBL/GenBank/DDBJ databases">
        <authorList>
            <person name="Alioto T."/>
            <person name="Alioto T."/>
        </authorList>
    </citation>
    <scope>NUCLEOTIDE SEQUENCE [LARGE SCALE GENOMIC DNA]</scope>
</reference>
<evidence type="ECO:0000313" key="2">
    <source>
        <dbReference type="EMBL" id="VTJ78837.1"/>
    </source>
</evidence>
<gene>
    <name evidence="2" type="ORF">MONAX_5E000319</name>
</gene>
<sequence>MDPEALSRGAAGVGSVSPDHLLPPCPDPHIPQQATFTEDQLWSSREWEGDLDPLTSEGKVSDENSILFEDIAMQMAAPPPSMWLRGRTHGPGRLPDRGLYLVPVGFS</sequence>
<accession>A0A5E4CA81</accession>
<evidence type="ECO:0000256" key="1">
    <source>
        <dbReference type="SAM" id="MobiDB-lite"/>
    </source>
</evidence>
<keyword evidence="3" id="KW-1185">Reference proteome</keyword>
<comment type="caution">
    <text evidence="2">The sequence shown here is derived from an EMBL/GenBank/DDBJ whole genome shotgun (WGS) entry which is preliminary data.</text>
</comment>
<proteinExistence type="predicted"/>
<evidence type="ECO:0000313" key="3">
    <source>
        <dbReference type="Proteomes" id="UP000335636"/>
    </source>
</evidence>
<dbReference type="Proteomes" id="UP000335636">
    <property type="component" value="Unassembled WGS sequence"/>
</dbReference>